<dbReference type="AlphaFoldDB" id="A0A0C3BJQ8"/>
<accession>A0A0C3BJQ8</accession>
<reference evidence="1 2" key="1">
    <citation type="submission" date="2014-04" db="EMBL/GenBank/DDBJ databases">
        <authorList>
            <consortium name="DOE Joint Genome Institute"/>
            <person name="Kuo A."/>
            <person name="Gay G."/>
            <person name="Dore J."/>
            <person name="Kohler A."/>
            <person name="Nagy L.G."/>
            <person name="Floudas D."/>
            <person name="Copeland A."/>
            <person name="Barry K.W."/>
            <person name="Cichocki N."/>
            <person name="Veneault-Fourrey C."/>
            <person name="LaButti K."/>
            <person name="Lindquist E.A."/>
            <person name="Lipzen A."/>
            <person name="Lundell T."/>
            <person name="Morin E."/>
            <person name="Murat C."/>
            <person name="Sun H."/>
            <person name="Tunlid A."/>
            <person name="Henrissat B."/>
            <person name="Grigoriev I.V."/>
            <person name="Hibbett D.S."/>
            <person name="Martin F."/>
            <person name="Nordberg H.P."/>
            <person name="Cantor M.N."/>
            <person name="Hua S.X."/>
        </authorList>
    </citation>
    <scope>NUCLEOTIDE SEQUENCE [LARGE SCALE GENOMIC DNA]</scope>
    <source>
        <strain evidence="2">h7</strain>
    </source>
</reference>
<sequence>MVLQLSPLLPAGAHNTFNRLRKITSRIENPFDVFVRNLVSSSTLFIQCLILTLVDHLKGSGSLRIHDNHVGWKSLDFNFGFTATTERFKGHFDWIVPPIPPKSSVGSLGLQSLH</sequence>
<dbReference type="EMBL" id="KN831801">
    <property type="protein sequence ID" value="KIM36970.1"/>
    <property type="molecule type" value="Genomic_DNA"/>
</dbReference>
<organism evidence="1 2">
    <name type="scientific">Hebeloma cylindrosporum</name>
    <dbReference type="NCBI Taxonomy" id="76867"/>
    <lineage>
        <taxon>Eukaryota</taxon>
        <taxon>Fungi</taxon>
        <taxon>Dikarya</taxon>
        <taxon>Basidiomycota</taxon>
        <taxon>Agaricomycotina</taxon>
        <taxon>Agaricomycetes</taxon>
        <taxon>Agaricomycetidae</taxon>
        <taxon>Agaricales</taxon>
        <taxon>Agaricineae</taxon>
        <taxon>Hymenogastraceae</taxon>
        <taxon>Hebeloma</taxon>
    </lineage>
</organism>
<reference evidence="2" key="2">
    <citation type="submission" date="2015-01" db="EMBL/GenBank/DDBJ databases">
        <title>Evolutionary Origins and Diversification of the Mycorrhizal Mutualists.</title>
        <authorList>
            <consortium name="DOE Joint Genome Institute"/>
            <consortium name="Mycorrhizal Genomics Consortium"/>
            <person name="Kohler A."/>
            <person name="Kuo A."/>
            <person name="Nagy L.G."/>
            <person name="Floudas D."/>
            <person name="Copeland A."/>
            <person name="Barry K.W."/>
            <person name="Cichocki N."/>
            <person name="Veneault-Fourrey C."/>
            <person name="LaButti K."/>
            <person name="Lindquist E.A."/>
            <person name="Lipzen A."/>
            <person name="Lundell T."/>
            <person name="Morin E."/>
            <person name="Murat C."/>
            <person name="Riley R."/>
            <person name="Ohm R."/>
            <person name="Sun H."/>
            <person name="Tunlid A."/>
            <person name="Henrissat B."/>
            <person name="Grigoriev I.V."/>
            <person name="Hibbett D.S."/>
            <person name="Martin F."/>
        </authorList>
    </citation>
    <scope>NUCLEOTIDE SEQUENCE [LARGE SCALE GENOMIC DNA]</scope>
    <source>
        <strain evidence="2">h7</strain>
    </source>
</reference>
<proteinExistence type="predicted"/>
<protein>
    <submittedName>
        <fullName evidence="1">Uncharacterized protein</fullName>
    </submittedName>
</protein>
<name>A0A0C3BJQ8_HEBCY</name>
<gene>
    <name evidence="1" type="ORF">M413DRAFT_283035</name>
</gene>
<dbReference type="HOGENOM" id="CLU_2121376_0_0_1"/>
<dbReference type="Proteomes" id="UP000053424">
    <property type="component" value="Unassembled WGS sequence"/>
</dbReference>
<evidence type="ECO:0000313" key="2">
    <source>
        <dbReference type="Proteomes" id="UP000053424"/>
    </source>
</evidence>
<keyword evidence="2" id="KW-1185">Reference proteome</keyword>
<evidence type="ECO:0000313" key="1">
    <source>
        <dbReference type="EMBL" id="KIM36970.1"/>
    </source>
</evidence>